<dbReference type="Proteomes" id="UP000656881">
    <property type="component" value="Unassembled WGS sequence"/>
</dbReference>
<protein>
    <submittedName>
        <fullName evidence="2">Uncharacterized protein</fullName>
    </submittedName>
</protein>
<accession>A0ABQ2MLQ8</accession>
<proteinExistence type="predicted"/>
<sequence length="119" mass="12347">MSRTVVASVPWSEGCEGVGVGRASVQEVVGPFGDVGIGRVLAELGGCGLDIEVRGAEFDTLAQQGTVRSGPSVGRPMPPGLITSRPWARRANGMWVWPQTTVSPRGSEGTASARGAKDR</sequence>
<evidence type="ECO:0000313" key="2">
    <source>
        <dbReference type="EMBL" id="GGO54601.1"/>
    </source>
</evidence>
<gene>
    <name evidence="2" type="ORF">GCM10012286_64750</name>
</gene>
<feature type="region of interest" description="Disordered" evidence="1">
    <location>
        <begin position="98"/>
        <end position="119"/>
    </location>
</feature>
<keyword evidence="3" id="KW-1185">Reference proteome</keyword>
<feature type="region of interest" description="Disordered" evidence="1">
    <location>
        <begin position="66"/>
        <end position="85"/>
    </location>
</feature>
<name>A0ABQ2MLQ8_9ACTN</name>
<reference evidence="3" key="1">
    <citation type="journal article" date="2019" name="Int. J. Syst. Evol. Microbiol.">
        <title>The Global Catalogue of Microorganisms (GCM) 10K type strain sequencing project: providing services to taxonomists for standard genome sequencing and annotation.</title>
        <authorList>
            <consortium name="The Broad Institute Genomics Platform"/>
            <consortium name="The Broad Institute Genome Sequencing Center for Infectious Disease"/>
            <person name="Wu L."/>
            <person name="Ma J."/>
        </authorList>
    </citation>
    <scope>NUCLEOTIDE SEQUENCE [LARGE SCALE GENOMIC DNA]</scope>
    <source>
        <strain evidence="3">CGMCC 4.7349</strain>
    </source>
</reference>
<dbReference type="EMBL" id="BMNG01000016">
    <property type="protein sequence ID" value="GGO54601.1"/>
    <property type="molecule type" value="Genomic_DNA"/>
</dbReference>
<comment type="caution">
    <text evidence="2">The sequence shown here is derived from an EMBL/GenBank/DDBJ whole genome shotgun (WGS) entry which is preliminary data.</text>
</comment>
<evidence type="ECO:0000313" key="3">
    <source>
        <dbReference type="Proteomes" id="UP000656881"/>
    </source>
</evidence>
<organism evidence="2 3">
    <name type="scientific">Streptomyces lasiicapitis</name>
    <dbReference type="NCBI Taxonomy" id="1923961"/>
    <lineage>
        <taxon>Bacteria</taxon>
        <taxon>Bacillati</taxon>
        <taxon>Actinomycetota</taxon>
        <taxon>Actinomycetes</taxon>
        <taxon>Kitasatosporales</taxon>
        <taxon>Streptomycetaceae</taxon>
        <taxon>Streptomyces</taxon>
    </lineage>
</organism>
<evidence type="ECO:0000256" key="1">
    <source>
        <dbReference type="SAM" id="MobiDB-lite"/>
    </source>
</evidence>